<dbReference type="Pfam" id="PF01636">
    <property type="entry name" value="APH"/>
    <property type="match status" value="1"/>
</dbReference>
<proteinExistence type="predicted"/>
<keyword evidence="4" id="KW-1185">Reference proteome</keyword>
<name>A0ABW6UF77_9ACTN</name>
<evidence type="ECO:0000313" key="3">
    <source>
        <dbReference type="EMBL" id="MFF4520668.1"/>
    </source>
</evidence>
<gene>
    <name evidence="3" type="ORF">ACFY1D_04300</name>
</gene>
<feature type="region of interest" description="Disordered" evidence="1">
    <location>
        <begin position="166"/>
        <end position="215"/>
    </location>
</feature>
<dbReference type="Proteomes" id="UP001602058">
    <property type="component" value="Unassembled WGS sequence"/>
</dbReference>
<comment type="caution">
    <text evidence="3">The sequence shown here is derived from an EMBL/GenBank/DDBJ whole genome shotgun (WGS) entry which is preliminary data.</text>
</comment>
<evidence type="ECO:0000256" key="1">
    <source>
        <dbReference type="SAM" id="MobiDB-lite"/>
    </source>
</evidence>
<dbReference type="InterPro" id="IPR011009">
    <property type="entry name" value="Kinase-like_dom_sf"/>
</dbReference>
<dbReference type="Gene3D" id="3.30.200.20">
    <property type="entry name" value="Phosphorylase Kinase, domain 1"/>
    <property type="match status" value="1"/>
</dbReference>
<dbReference type="EMBL" id="JBIAWJ010000002">
    <property type="protein sequence ID" value="MFF4520668.1"/>
    <property type="molecule type" value="Genomic_DNA"/>
</dbReference>
<evidence type="ECO:0000259" key="2">
    <source>
        <dbReference type="Pfam" id="PF01636"/>
    </source>
</evidence>
<evidence type="ECO:0000313" key="4">
    <source>
        <dbReference type="Proteomes" id="UP001602058"/>
    </source>
</evidence>
<feature type="domain" description="Aminoglycoside phosphotransferase" evidence="2">
    <location>
        <begin position="44"/>
        <end position="169"/>
    </location>
</feature>
<sequence length="215" mass="23045">MTMHDDQVDVTTEIVATLLQEQFPQWSGKAIQVLSSTGTVHAIFRIGNDLSARFPLRLADAAEALAVLEQEARASAELAQVSRFPAPEPVALGKPGAGCPMPWSVQTWVPGTVAFDADPGGSDAFAEDLAAFIADLRGVKRGEHRRPPRPDRSPAEAVAIAPHWRTAPINPPTKVPRSWDPIPSRANCRAARRTRLCRSQDSRPRPSPAPAAGGG</sequence>
<dbReference type="SUPFAM" id="SSF56112">
    <property type="entry name" value="Protein kinase-like (PK-like)"/>
    <property type="match status" value="1"/>
</dbReference>
<organism evidence="3 4">
    <name type="scientific">Streptomyces bluensis</name>
    <dbReference type="NCBI Taxonomy" id="33897"/>
    <lineage>
        <taxon>Bacteria</taxon>
        <taxon>Bacillati</taxon>
        <taxon>Actinomycetota</taxon>
        <taxon>Actinomycetes</taxon>
        <taxon>Kitasatosporales</taxon>
        <taxon>Streptomycetaceae</taxon>
        <taxon>Streptomyces</taxon>
    </lineage>
</organism>
<reference evidence="3 4" key="1">
    <citation type="submission" date="2024-10" db="EMBL/GenBank/DDBJ databases">
        <title>The Natural Products Discovery Center: Release of the First 8490 Sequenced Strains for Exploring Actinobacteria Biosynthetic Diversity.</title>
        <authorList>
            <person name="Kalkreuter E."/>
            <person name="Kautsar S.A."/>
            <person name="Yang D."/>
            <person name="Bader C.D."/>
            <person name="Teijaro C.N."/>
            <person name="Fluegel L."/>
            <person name="Davis C.M."/>
            <person name="Simpson J.R."/>
            <person name="Lauterbach L."/>
            <person name="Steele A.D."/>
            <person name="Gui C."/>
            <person name="Meng S."/>
            <person name="Li G."/>
            <person name="Viehrig K."/>
            <person name="Ye F."/>
            <person name="Su P."/>
            <person name="Kiefer A.F."/>
            <person name="Nichols A."/>
            <person name="Cepeda A.J."/>
            <person name="Yan W."/>
            <person name="Fan B."/>
            <person name="Jiang Y."/>
            <person name="Adhikari A."/>
            <person name="Zheng C.-J."/>
            <person name="Schuster L."/>
            <person name="Cowan T.M."/>
            <person name="Smanski M.J."/>
            <person name="Chevrette M.G."/>
            <person name="De Carvalho L.P.S."/>
            <person name="Shen B."/>
        </authorList>
    </citation>
    <scope>NUCLEOTIDE SEQUENCE [LARGE SCALE GENOMIC DNA]</scope>
    <source>
        <strain evidence="3 4">NPDC001390</strain>
    </source>
</reference>
<accession>A0ABW6UF77</accession>
<protein>
    <submittedName>
        <fullName evidence="3">Phosphotransferase</fullName>
    </submittedName>
</protein>
<dbReference type="InterPro" id="IPR002575">
    <property type="entry name" value="Aminoglycoside_PTrfase"/>
</dbReference>
<dbReference type="RefSeq" id="WP_351083540.1">
    <property type="nucleotide sequence ID" value="NZ_JBEOZG010000022.1"/>
</dbReference>